<feature type="region of interest" description="Disordered" evidence="2">
    <location>
        <begin position="115"/>
        <end position="138"/>
    </location>
</feature>
<evidence type="ECO:0000256" key="1">
    <source>
        <dbReference type="ARBA" id="ARBA00023125"/>
    </source>
</evidence>
<dbReference type="InterPro" id="IPR024412">
    <property type="entry name" value="Lsr2_dim_dom"/>
</dbReference>
<feature type="compositionally biased region" description="Low complexity" evidence="2">
    <location>
        <begin position="119"/>
        <end position="132"/>
    </location>
</feature>
<dbReference type="Pfam" id="PF23359">
    <property type="entry name" value="Lsr2_DNA-bd"/>
    <property type="match status" value="1"/>
</dbReference>
<dbReference type="Pfam" id="PF11774">
    <property type="entry name" value="Lsr2"/>
    <property type="match status" value="1"/>
</dbReference>
<dbReference type="Proteomes" id="UP001367513">
    <property type="component" value="Unassembled WGS sequence"/>
</dbReference>
<accession>A0ABU9AL13</accession>
<evidence type="ECO:0000259" key="3">
    <source>
        <dbReference type="Pfam" id="PF11774"/>
    </source>
</evidence>
<dbReference type="InterPro" id="IPR042261">
    <property type="entry name" value="Lsr2-like_dimerization"/>
</dbReference>
<protein>
    <submittedName>
        <fullName evidence="5">Lsr2 family protein</fullName>
    </submittedName>
</protein>
<dbReference type="InterPro" id="IPR036625">
    <property type="entry name" value="E3-bd_dom_sf"/>
</dbReference>
<evidence type="ECO:0000313" key="5">
    <source>
        <dbReference type="EMBL" id="MEK6467119.1"/>
    </source>
</evidence>
<dbReference type="Gene3D" id="3.30.60.230">
    <property type="entry name" value="Lsr2, dimerization domain"/>
    <property type="match status" value="1"/>
</dbReference>
<comment type="caution">
    <text evidence="5">The sequence shown here is derived from an EMBL/GenBank/DDBJ whole genome shotgun (WGS) entry which is preliminary data.</text>
</comment>
<dbReference type="InterPro" id="IPR055370">
    <property type="entry name" value="Lsr2_DNA-bd"/>
</dbReference>
<name>A0ABU9AL13_PSEA5</name>
<keyword evidence="6" id="KW-1185">Reference proteome</keyword>
<evidence type="ECO:0000313" key="6">
    <source>
        <dbReference type="Proteomes" id="UP001367513"/>
    </source>
</evidence>
<dbReference type="EMBL" id="JBBPIX010000021">
    <property type="protein sequence ID" value="MEK6467119.1"/>
    <property type="molecule type" value="Genomic_DNA"/>
</dbReference>
<dbReference type="Gene3D" id="4.10.320.10">
    <property type="entry name" value="E3-binding domain"/>
    <property type="match status" value="1"/>
</dbReference>
<dbReference type="RefSeq" id="WP_308010502.1">
    <property type="nucleotide sequence ID" value="NZ_BAAAOD010000002.1"/>
</dbReference>
<feature type="region of interest" description="Disordered" evidence="2">
    <location>
        <begin position="58"/>
        <end position="84"/>
    </location>
</feature>
<evidence type="ECO:0000259" key="4">
    <source>
        <dbReference type="Pfam" id="PF23359"/>
    </source>
</evidence>
<sequence length="138" mass="14908">MARIEQIRLVDDLDGGSADETIAFMVNNAAYEIDLNHAHADKLRDALAPYIAAARRAPSGAVRPRRARAAAASTMTTERRQHNNAIRSWARQNGYPIADRGRIPLEIVDAYEKNAGSGAAPAPRTTSTTPAPQFQEAG</sequence>
<gene>
    <name evidence="5" type="ORF">WG925_25570</name>
</gene>
<organism evidence="5 6">
    <name type="scientific">Pseudonocardia alni subsp. carboxydivorans</name>
    <dbReference type="NCBI Taxonomy" id="415010"/>
    <lineage>
        <taxon>Bacteria</taxon>
        <taxon>Bacillati</taxon>
        <taxon>Actinomycetota</taxon>
        <taxon>Actinomycetes</taxon>
        <taxon>Pseudonocardiales</taxon>
        <taxon>Pseudonocardiaceae</taxon>
        <taxon>Pseudonocardia</taxon>
    </lineage>
</organism>
<keyword evidence="1" id="KW-0238">DNA-binding</keyword>
<evidence type="ECO:0000256" key="2">
    <source>
        <dbReference type="SAM" id="MobiDB-lite"/>
    </source>
</evidence>
<feature type="domain" description="Lsr2 dimerization" evidence="3">
    <location>
        <begin position="1"/>
        <end position="57"/>
    </location>
</feature>
<proteinExistence type="predicted"/>
<reference evidence="5 6" key="1">
    <citation type="submission" date="2024-03" db="EMBL/GenBank/DDBJ databases">
        <title>Draft genome sequence of Pseudonocardia carboxydivorans JCM 14827.</title>
        <authorList>
            <person name="Duangmal K."/>
        </authorList>
    </citation>
    <scope>NUCLEOTIDE SEQUENCE [LARGE SCALE GENOMIC DNA]</scope>
    <source>
        <strain evidence="5 6">JCM 14827</strain>
    </source>
</reference>
<feature type="domain" description="Lsr2 DNA-binding" evidence="4">
    <location>
        <begin position="79"/>
        <end position="113"/>
    </location>
</feature>